<reference evidence="1 2" key="1">
    <citation type="submission" date="2008-10" db="EMBL/GenBank/DDBJ databases">
        <title>Draft genome sequence of Parabacteroides johnsonii (DSM 18315).</title>
        <authorList>
            <person name="Sudarsanam P."/>
            <person name="Ley R."/>
            <person name="Guruge J."/>
            <person name="Turnbaugh P.J."/>
            <person name="Mahowald M."/>
            <person name="Liep D."/>
            <person name="Gordon J."/>
        </authorList>
    </citation>
    <scope>NUCLEOTIDE SEQUENCE [LARGE SCALE GENOMIC DNA]</scope>
    <source>
        <strain evidence="1 2">DSM 18315</strain>
    </source>
</reference>
<gene>
    <name evidence="1" type="ORF">PRABACTJOHN_00666</name>
</gene>
<dbReference type="EMBL" id="ABYH01000046">
    <property type="protein sequence ID" value="EEC97915.1"/>
    <property type="molecule type" value="Genomic_DNA"/>
</dbReference>
<evidence type="ECO:0000313" key="2">
    <source>
        <dbReference type="Proteomes" id="UP000005510"/>
    </source>
</evidence>
<accession>B7B6M1</accession>
<name>B7B6M1_9BACT</name>
<organism evidence="1 2">
    <name type="scientific">Parabacteroides johnsonii DSM 18315</name>
    <dbReference type="NCBI Taxonomy" id="537006"/>
    <lineage>
        <taxon>Bacteria</taxon>
        <taxon>Pseudomonadati</taxon>
        <taxon>Bacteroidota</taxon>
        <taxon>Bacteroidia</taxon>
        <taxon>Bacteroidales</taxon>
        <taxon>Tannerellaceae</taxon>
        <taxon>Parabacteroides</taxon>
    </lineage>
</organism>
<proteinExistence type="predicted"/>
<sequence length="73" mass="8871">MNQAVHNYKDGRRGKFLRTSRRKDEKNFFHKWPMSRPCLQIFDSPAVKVYHIVAFFQFWLTKRSQYSDNMPTS</sequence>
<dbReference type="HOGENOM" id="CLU_2701436_0_0_10"/>
<dbReference type="AlphaFoldDB" id="B7B6M1"/>
<protein>
    <submittedName>
        <fullName evidence="1">Uncharacterized protein</fullName>
    </submittedName>
</protein>
<evidence type="ECO:0000313" key="1">
    <source>
        <dbReference type="EMBL" id="EEC97915.1"/>
    </source>
</evidence>
<reference evidence="1 2" key="2">
    <citation type="submission" date="2008-10" db="EMBL/GenBank/DDBJ databases">
        <authorList>
            <person name="Fulton L."/>
            <person name="Clifton S."/>
            <person name="Fulton B."/>
            <person name="Xu J."/>
            <person name="Minx P."/>
            <person name="Pepin K.H."/>
            <person name="Johnson M."/>
            <person name="Bhonagiri V."/>
            <person name="Nash W.E."/>
            <person name="Mardis E.R."/>
            <person name="Wilson R.K."/>
        </authorList>
    </citation>
    <scope>NUCLEOTIDE SEQUENCE [LARGE SCALE GENOMIC DNA]</scope>
    <source>
        <strain evidence="1 2">DSM 18315</strain>
    </source>
</reference>
<comment type="caution">
    <text evidence="1">The sequence shown here is derived from an EMBL/GenBank/DDBJ whole genome shotgun (WGS) entry which is preliminary data.</text>
</comment>
<dbReference type="Proteomes" id="UP000005510">
    <property type="component" value="Unassembled WGS sequence"/>
</dbReference>